<dbReference type="InterPro" id="IPR050860">
    <property type="entry name" value="FeoB_GTPase"/>
</dbReference>
<dbReference type="Proteomes" id="UP000595897">
    <property type="component" value="Chromosome"/>
</dbReference>
<keyword evidence="3" id="KW-1185">Reference proteome</keyword>
<accession>A0A7R7EJ26</accession>
<dbReference type="SUPFAM" id="SSF52540">
    <property type="entry name" value="P-loop containing nucleoside triphosphate hydrolases"/>
    <property type="match status" value="1"/>
</dbReference>
<dbReference type="PANTHER" id="PTHR43185:SF1">
    <property type="entry name" value="FE(2+) TRANSPORTER FEOB"/>
    <property type="match status" value="1"/>
</dbReference>
<organism evidence="2 3">
    <name type="scientific">Anaeromicropila herbilytica</name>
    <dbReference type="NCBI Taxonomy" id="2785025"/>
    <lineage>
        <taxon>Bacteria</taxon>
        <taxon>Bacillati</taxon>
        <taxon>Bacillota</taxon>
        <taxon>Clostridia</taxon>
        <taxon>Lachnospirales</taxon>
        <taxon>Lachnospiraceae</taxon>
        <taxon>Anaeromicropila</taxon>
    </lineage>
</organism>
<dbReference type="GO" id="GO:0005886">
    <property type="term" value="C:plasma membrane"/>
    <property type="evidence" value="ECO:0007669"/>
    <property type="project" value="TreeGrafter"/>
</dbReference>
<dbReference type="InterPro" id="IPR027417">
    <property type="entry name" value="P-loop_NTPase"/>
</dbReference>
<proteinExistence type="predicted"/>
<dbReference type="AlphaFoldDB" id="A0A7R7EJ26"/>
<dbReference type="InterPro" id="IPR030389">
    <property type="entry name" value="G_FEOB_dom"/>
</dbReference>
<dbReference type="GO" id="GO:0015093">
    <property type="term" value="F:ferrous iron transmembrane transporter activity"/>
    <property type="evidence" value="ECO:0007669"/>
    <property type="project" value="TreeGrafter"/>
</dbReference>
<dbReference type="EMBL" id="AP024169">
    <property type="protein sequence ID" value="BCN29611.1"/>
    <property type="molecule type" value="Genomic_DNA"/>
</dbReference>
<dbReference type="RefSeq" id="WP_271714880.1">
    <property type="nucleotide sequence ID" value="NZ_AP024169.1"/>
</dbReference>
<dbReference type="PANTHER" id="PTHR43185">
    <property type="entry name" value="FERROUS IRON TRANSPORT PROTEIN B"/>
    <property type="match status" value="1"/>
</dbReference>
<dbReference type="KEGG" id="ahb:bsdtb5_09060"/>
<reference evidence="2 3" key="1">
    <citation type="submission" date="2020-11" db="EMBL/GenBank/DDBJ databases">
        <title>Draft genome sequencing of a Lachnospiraceae strain isolated from anoxic soil subjected to BSD treatment.</title>
        <authorList>
            <person name="Uek A."/>
            <person name="Tonouchi A."/>
        </authorList>
    </citation>
    <scope>NUCLEOTIDE SEQUENCE [LARGE SCALE GENOMIC DNA]</scope>
    <source>
        <strain evidence="2 3">TB5</strain>
    </source>
</reference>
<dbReference type="GO" id="GO:0005525">
    <property type="term" value="F:GTP binding"/>
    <property type="evidence" value="ECO:0007669"/>
    <property type="project" value="InterPro"/>
</dbReference>
<feature type="domain" description="FeoB-type G" evidence="1">
    <location>
        <begin position="24"/>
        <end position="175"/>
    </location>
</feature>
<evidence type="ECO:0000259" key="1">
    <source>
        <dbReference type="Pfam" id="PF02421"/>
    </source>
</evidence>
<evidence type="ECO:0000313" key="2">
    <source>
        <dbReference type="EMBL" id="BCN29611.1"/>
    </source>
</evidence>
<evidence type="ECO:0000313" key="3">
    <source>
        <dbReference type="Proteomes" id="UP000595897"/>
    </source>
</evidence>
<name>A0A7R7EJ26_9FIRM</name>
<dbReference type="Pfam" id="PF02421">
    <property type="entry name" value="FeoB_N"/>
    <property type="match status" value="1"/>
</dbReference>
<protein>
    <recommendedName>
        <fullName evidence="1">FeoB-type G domain-containing protein</fullName>
    </recommendedName>
</protein>
<gene>
    <name evidence="2" type="ORF">bsdtb5_09060</name>
</gene>
<sequence length="313" mass="36792">MEPPIQNIFEEVLPPIIHKEIEKKIAIVGSQNVGKNNLFHALTKERIKIKQYGSTFCYGSLHYQKDTYIFYDLPNANSLLGNDSVHSNASCIRDFICLSSPDVVLFICDYYTLEENLQFLFQILEITDNIVVCLTEHKFFYKSKPSINIELLSKNIGLPVLEITLGNKASIESFITNLHQFIHNPIVFNPIHTGYPLPYENAMLQLETLLHVFSFKNMKIRWLFLELLKNNMSFLSLDNHSFDKMLQENTELKIRLDDIQKELEHEFPKEHWIDDILFSHLKRSQKIFENTVNVSSLSIKKKEPFFRRFFRNR</sequence>
<dbReference type="Gene3D" id="3.40.50.300">
    <property type="entry name" value="P-loop containing nucleotide triphosphate hydrolases"/>
    <property type="match status" value="1"/>
</dbReference>